<dbReference type="InterPro" id="IPR050382">
    <property type="entry name" value="MFS_Na/Anion_cotransporter"/>
</dbReference>
<reference evidence="8" key="2">
    <citation type="submission" date="2014-05" db="EMBL/GenBank/DDBJ databases">
        <title>The genome and life-stage specific transcriptomes of Globodera pallida elucidate key aspects of plant parasitism by a cyst nematode.</title>
        <authorList>
            <person name="Cotton J.A."/>
            <person name="Lilley C.J."/>
            <person name="Jones L.M."/>
            <person name="Kikuchi T."/>
            <person name="Reid A.J."/>
            <person name="Thorpe P."/>
            <person name="Tsai I.J."/>
            <person name="Beasley H."/>
            <person name="Blok V."/>
            <person name="Cock P.J.A."/>
            <person name="Van den Akker S.E."/>
            <person name="Holroyd N."/>
            <person name="Hunt M."/>
            <person name="Mantelin S."/>
            <person name="Naghra H."/>
            <person name="Pain A."/>
            <person name="Palomares-Rius J.E."/>
            <person name="Zarowiecki M."/>
            <person name="Berriman M."/>
            <person name="Jones J.T."/>
            <person name="Urwin P.E."/>
        </authorList>
    </citation>
    <scope>NUCLEOTIDE SEQUENCE [LARGE SCALE GENOMIC DNA]</scope>
    <source>
        <strain evidence="8">Lindley</strain>
    </source>
</reference>
<dbReference type="Pfam" id="PF07690">
    <property type="entry name" value="MFS_1"/>
    <property type="match status" value="1"/>
</dbReference>
<feature type="transmembrane region" description="Helical" evidence="6">
    <location>
        <begin position="366"/>
        <end position="389"/>
    </location>
</feature>
<feature type="compositionally biased region" description="Acidic residues" evidence="5">
    <location>
        <begin position="775"/>
        <end position="796"/>
    </location>
</feature>
<dbReference type="InterPro" id="IPR011701">
    <property type="entry name" value="MFS"/>
</dbReference>
<evidence type="ECO:0000259" key="7">
    <source>
        <dbReference type="PROSITE" id="PS50850"/>
    </source>
</evidence>
<dbReference type="InterPro" id="IPR036259">
    <property type="entry name" value="MFS_trans_sf"/>
</dbReference>
<feature type="transmembrane region" description="Helical" evidence="6">
    <location>
        <begin position="437"/>
        <end position="458"/>
    </location>
</feature>
<feature type="compositionally biased region" description="Basic residues" evidence="5">
    <location>
        <begin position="646"/>
        <end position="657"/>
    </location>
</feature>
<proteinExistence type="predicted"/>
<feature type="region of interest" description="Disordered" evidence="5">
    <location>
        <begin position="1"/>
        <end position="61"/>
    </location>
</feature>
<keyword evidence="2 6" id="KW-0812">Transmembrane</keyword>
<dbReference type="InterPro" id="IPR020846">
    <property type="entry name" value="MFS_dom"/>
</dbReference>
<dbReference type="GO" id="GO:0006820">
    <property type="term" value="P:monoatomic anion transport"/>
    <property type="evidence" value="ECO:0007669"/>
    <property type="project" value="TreeGrafter"/>
</dbReference>
<evidence type="ECO:0000313" key="9">
    <source>
        <dbReference type="WBParaSite" id="GPLIN_001094500"/>
    </source>
</evidence>
<evidence type="ECO:0000256" key="5">
    <source>
        <dbReference type="SAM" id="MobiDB-lite"/>
    </source>
</evidence>
<feature type="compositionally biased region" description="Polar residues" evidence="5">
    <location>
        <begin position="1"/>
        <end position="16"/>
    </location>
</feature>
<feature type="region of interest" description="Disordered" evidence="5">
    <location>
        <begin position="775"/>
        <end position="809"/>
    </location>
</feature>
<feature type="transmembrane region" description="Helical" evidence="6">
    <location>
        <begin position="271"/>
        <end position="287"/>
    </location>
</feature>
<evidence type="ECO:0000256" key="4">
    <source>
        <dbReference type="ARBA" id="ARBA00023136"/>
    </source>
</evidence>
<name>A0A183CDJ1_GLOPA</name>
<reference evidence="8" key="1">
    <citation type="submission" date="2013-12" db="EMBL/GenBank/DDBJ databases">
        <authorList>
            <person name="Aslett M."/>
        </authorList>
    </citation>
    <scope>NUCLEOTIDE SEQUENCE [LARGE SCALE GENOMIC DNA]</scope>
    <source>
        <strain evidence="8">Lindley</strain>
    </source>
</reference>
<feature type="transmembrane region" description="Helical" evidence="6">
    <location>
        <begin position="570"/>
        <end position="591"/>
    </location>
</feature>
<evidence type="ECO:0000256" key="2">
    <source>
        <dbReference type="ARBA" id="ARBA00022692"/>
    </source>
</evidence>
<dbReference type="FunFam" id="1.20.1250.20:FF:000532">
    <property type="entry name" value="SLC (SoLute Carrier) homolog"/>
    <property type="match status" value="1"/>
</dbReference>
<organism evidence="8 9">
    <name type="scientific">Globodera pallida</name>
    <name type="common">Potato cyst nematode worm</name>
    <name type="synonym">Heterodera pallida</name>
    <dbReference type="NCBI Taxonomy" id="36090"/>
    <lineage>
        <taxon>Eukaryota</taxon>
        <taxon>Metazoa</taxon>
        <taxon>Ecdysozoa</taxon>
        <taxon>Nematoda</taxon>
        <taxon>Chromadorea</taxon>
        <taxon>Rhabditida</taxon>
        <taxon>Tylenchina</taxon>
        <taxon>Tylenchomorpha</taxon>
        <taxon>Tylenchoidea</taxon>
        <taxon>Heteroderidae</taxon>
        <taxon>Heteroderinae</taxon>
        <taxon>Globodera</taxon>
    </lineage>
</organism>
<evidence type="ECO:0000313" key="8">
    <source>
        <dbReference type="Proteomes" id="UP000050741"/>
    </source>
</evidence>
<feature type="transmembrane region" description="Helical" evidence="6">
    <location>
        <begin position="611"/>
        <end position="633"/>
    </location>
</feature>
<dbReference type="PANTHER" id="PTHR11662">
    <property type="entry name" value="SOLUTE CARRIER FAMILY 17"/>
    <property type="match status" value="1"/>
</dbReference>
<dbReference type="WBParaSite" id="GPLIN_001094500">
    <property type="protein sequence ID" value="GPLIN_001094500"/>
    <property type="gene ID" value="GPLIN_001094500"/>
</dbReference>
<dbReference type="PROSITE" id="PS50850">
    <property type="entry name" value="MFS"/>
    <property type="match status" value="1"/>
</dbReference>
<accession>A0A183CDJ1</accession>
<keyword evidence="8" id="KW-1185">Reference proteome</keyword>
<protein>
    <submittedName>
        <fullName evidence="9">MFS domain-containing protein</fullName>
    </submittedName>
</protein>
<feature type="transmembrane region" description="Helical" evidence="6">
    <location>
        <begin position="118"/>
        <end position="146"/>
    </location>
</feature>
<feature type="region of interest" description="Disordered" evidence="5">
    <location>
        <begin position="165"/>
        <end position="199"/>
    </location>
</feature>
<evidence type="ECO:0000256" key="1">
    <source>
        <dbReference type="ARBA" id="ARBA00004141"/>
    </source>
</evidence>
<evidence type="ECO:0000256" key="6">
    <source>
        <dbReference type="SAM" id="Phobius"/>
    </source>
</evidence>
<dbReference type="GO" id="GO:0022857">
    <property type="term" value="F:transmembrane transporter activity"/>
    <property type="evidence" value="ECO:0007669"/>
    <property type="project" value="InterPro"/>
</dbReference>
<feature type="transmembrane region" description="Helical" evidence="6">
    <location>
        <begin position="517"/>
        <end position="536"/>
    </location>
</feature>
<feature type="compositionally biased region" description="Low complexity" evidence="5">
    <location>
        <begin position="182"/>
        <end position="199"/>
    </location>
</feature>
<feature type="transmembrane region" description="Helical" evidence="6">
    <location>
        <begin position="478"/>
        <end position="496"/>
    </location>
</feature>
<dbReference type="Gene3D" id="1.20.1250.20">
    <property type="entry name" value="MFS general substrate transporter like domains"/>
    <property type="match status" value="2"/>
</dbReference>
<reference evidence="9" key="3">
    <citation type="submission" date="2016-06" db="UniProtKB">
        <authorList>
            <consortium name="WormBaseParasite"/>
        </authorList>
    </citation>
    <scope>IDENTIFICATION</scope>
</reference>
<keyword evidence="3 6" id="KW-1133">Transmembrane helix</keyword>
<feature type="compositionally biased region" description="Polar residues" evidence="5">
    <location>
        <begin position="46"/>
        <end position="56"/>
    </location>
</feature>
<evidence type="ECO:0000256" key="3">
    <source>
        <dbReference type="ARBA" id="ARBA00022989"/>
    </source>
</evidence>
<keyword evidence="4 6" id="KW-0472">Membrane</keyword>
<dbReference type="PANTHER" id="PTHR11662:SF314">
    <property type="entry name" value="MAJOR FACILITATOR SUPERFAMILY (MFS) PROFILE DOMAIN-CONTAINING PROTEIN"/>
    <property type="match status" value="1"/>
</dbReference>
<sequence>MSSPFCLPSSTTNFTSDDFRPTKKSGQTLAQSNPGRCRATHKRSFSDNAATTTPRTSAAKERDTLAVLSSPFFRAHQPHQASSSANSSHLMIPSPSSIGGTSASSSMSKSRIFPSTRFFIALLLCFCYVSIGISTSNISSAIICMVRNDSHKLVSLGNAPIGTTPTDDLLGLRRRRSDDVSSESQKVNESSSLLSPSPDVVLSSLTKPLPHPECDHRRARRDSQIYRQTCQEAEKLPWTSTEQGLVFAGQNAGSLLMLFTGRQADRLNSKWTIVAALFLLIVSNSALPFVAPIHFLLAVLARVLTGVSDALLQPSTSSLITRWFPPKERPFAIGLITGGRQIGTILINPLSGWICDQSVNNPDGRFAWHTVFFVSAVIGLSILLAWLLLSADKPSKHFCTSIQERFFVEKKIADEKLGKRTEKRPIPWAHLARCKPFYAGVAALICHEYPLVIMLQLLSKYINDVYDGISYTTNGLLSAMPIAILFASKTLSASLASFIQSRKKGRFVIGRTPLVKLFNGIASLGLGVCVILVPMMNQTEHNHMALFFICLANAFAGLHTPGVQTALLQIAPAFTGIITGIAFGCVAVASICNKVISSTIITDGSIKNWALVFWISGVIALLPVVFFTIWGSADRQPWASMGKKQPSTRRRSGRKNTAKVSPMAEDKRGAVETNNTASMYTIGCDLKMKTVEEEEKEECRRGRTEEEECRRGRAEEEECRRGRAVEEECRRGRVEEEECRRGRVEEEEEEGDDGSAHYEAEAAVASALRLQMYLEDPEGQNLEEEEDEEEEMEEAQTEGANSNVCENKF</sequence>
<dbReference type="SUPFAM" id="SSF103473">
    <property type="entry name" value="MFS general substrate transporter"/>
    <property type="match status" value="1"/>
</dbReference>
<dbReference type="Proteomes" id="UP000050741">
    <property type="component" value="Unassembled WGS sequence"/>
</dbReference>
<dbReference type="GO" id="GO:0016020">
    <property type="term" value="C:membrane"/>
    <property type="evidence" value="ECO:0007669"/>
    <property type="project" value="UniProtKB-SubCell"/>
</dbReference>
<feature type="region of interest" description="Disordered" evidence="5">
    <location>
        <begin position="637"/>
        <end position="672"/>
    </location>
</feature>
<feature type="compositionally biased region" description="Polar residues" evidence="5">
    <location>
        <begin position="24"/>
        <end position="34"/>
    </location>
</feature>
<comment type="subcellular location">
    <subcellularLocation>
        <location evidence="1">Membrane</location>
        <topology evidence="1">Multi-pass membrane protein</topology>
    </subcellularLocation>
</comment>
<dbReference type="AlphaFoldDB" id="A0A183CDJ1"/>
<feature type="domain" description="Major facilitator superfamily (MFS) profile" evidence="7">
    <location>
        <begin position="120"/>
        <end position="635"/>
    </location>
</feature>
<feature type="region of interest" description="Disordered" evidence="5">
    <location>
        <begin position="738"/>
        <end position="757"/>
    </location>
</feature>